<feature type="region of interest" description="Disordered" evidence="3">
    <location>
        <begin position="1150"/>
        <end position="1183"/>
    </location>
</feature>
<gene>
    <name evidence="6" type="ORF">Tco_1041818</name>
</gene>
<dbReference type="InterPro" id="IPR036875">
    <property type="entry name" value="Znf_CCHC_sf"/>
</dbReference>
<keyword evidence="1" id="KW-0479">Metal-binding</keyword>
<dbReference type="SUPFAM" id="SSF57756">
    <property type="entry name" value="Retrovirus zinc finger-like domains"/>
    <property type="match status" value="1"/>
</dbReference>
<feature type="compositionally biased region" description="Basic and acidic residues" evidence="3">
    <location>
        <begin position="1172"/>
        <end position="1183"/>
    </location>
</feature>
<dbReference type="PANTHER" id="PTHR11439">
    <property type="entry name" value="GAG-POL-RELATED RETROTRANSPOSON"/>
    <property type="match status" value="1"/>
</dbReference>
<evidence type="ECO:0000259" key="5">
    <source>
        <dbReference type="PROSITE" id="PS50994"/>
    </source>
</evidence>
<keyword evidence="1" id="KW-0862">Zinc</keyword>
<dbReference type="InterPro" id="IPR036397">
    <property type="entry name" value="RNaseH_sf"/>
</dbReference>
<dbReference type="InterPro" id="IPR001584">
    <property type="entry name" value="Integrase_cat-core"/>
</dbReference>
<proteinExistence type="predicted"/>
<organism evidence="6 7">
    <name type="scientific">Tanacetum coccineum</name>
    <dbReference type="NCBI Taxonomy" id="301880"/>
    <lineage>
        <taxon>Eukaryota</taxon>
        <taxon>Viridiplantae</taxon>
        <taxon>Streptophyta</taxon>
        <taxon>Embryophyta</taxon>
        <taxon>Tracheophyta</taxon>
        <taxon>Spermatophyta</taxon>
        <taxon>Magnoliopsida</taxon>
        <taxon>eudicotyledons</taxon>
        <taxon>Gunneridae</taxon>
        <taxon>Pentapetalae</taxon>
        <taxon>asterids</taxon>
        <taxon>campanulids</taxon>
        <taxon>Asterales</taxon>
        <taxon>Asteraceae</taxon>
        <taxon>Asteroideae</taxon>
        <taxon>Anthemideae</taxon>
        <taxon>Anthemidinae</taxon>
        <taxon>Tanacetum</taxon>
    </lineage>
</organism>
<feature type="region of interest" description="Disordered" evidence="3">
    <location>
        <begin position="1103"/>
        <end position="1128"/>
    </location>
</feature>
<feature type="compositionally biased region" description="Basic and acidic residues" evidence="3">
    <location>
        <begin position="1152"/>
        <end position="1165"/>
    </location>
</feature>
<evidence type="ECO:0000259" key="4">
    <source>
        <dbReference type="PROSITE" id="PS50158"/>
    </source>
</evidence>
<evidence type="ECO:0000313" key="7">
    <source>
        <dbReference type="Proteomes" id="UP001151760"/>
    </source>
</evidence>
<dbReference type="PROSITE" id="PS50158">
    <property type="entry name" value="ZF_CCHC"/>
    <property type="match status" value="1"/>
</dbReference>
<dbReference type="Pfam" id="PF00098">
    <property type="entry name" value="zf-CCHC"/>
    <property type="match status" value="1"/>
</dbReference>
<feature type="compositionally biased region" description="Polar residues" evidence="3">
    <location>
        <begin position="1105"/>
        <end position="1115"/>
    </location>
</feature>
<dbReference type="PROSITE" id="PS50994">
    <property type="entry name" value="INTEGRASE"/>
    <property type="match status" value="1"/>
</dbReference>
<keyword evidence="1" id="KW-0863">Zinc-finger</keyword>
<dbReference type="SMART" id="SM00343">
    <property type="entry name" value="ZnF_C2HC"/>
    <property type="match status" value="2"/>
</dbReference>
<evidence type="ECO:0000256" key="1">
    <source>
        <dbReference type="PROSITE-ProRule" id="PRU00047"/>
    </source>
</evidence>
<accession>A0ABQ5GI86</accession>
<keyword evidence="2" id="KW-0175">Coiled coil</keyword>
<feature type="compositionally biased region" description="Polar residues" evidence="3">
    <location>
        <begin position="273"/>
        <end position="283"/>
    </location>
</feature>
<dbReference type="InterPro" id="IPR013103">
    <property type="entry name" value="RVT_2"/>
</dbReference>
<dbReference type="EMBL" id="BQNB010018499">
    <property type="protein sequence ID" value="GJT75093.1"/>
    <property type="molecule type" value="Genomic_DNA"/>
</dbReference>
<feature type="region of interest" description="Disordered" evidence="3">
    <location>
        <begin position="257"/>
        <end position="283"/>
    </location>
</feature>
<name>A0ABQ5GI86_9ASTR</name>
<sequence length="1555" mass="175561">MLQMLNHSWAAIKSRFGGNDESKKMQRNVLKHQFENFTTAPNESLDKAYDRFQKLISQLEVHAAPVSKEDINQKFLRSLPPSWSQIALIMRNKPDIDQTDIDDLYNNLRVYEDEMKRSSSSTSNSQNLAFLSSENTSSTNEVSTASGNFGVNTAGGTSSSSQVSSTPGADEVVCSFFAQQTTSPPLDNEDLQQIDQDDLEELDIRWQVAMLTVRVQRFIQKTGRNLDFKGKQPVTFDKSKVECYNCHRKGHFAKECKSGRNQGKRSYGDNGRRNATTNEPSSQALVAQDGLGGYDWSNDFDEPVNYALMAISSSSSSSSSDNEVQNCSKQCLESFKTLQKNFDSEREKHSRARLEIQGYELALESLESRILRHEKNELAWGEKYEFQNYELKCREIKINNLKMELEKVVKERDELKVKIEKWEESSKGLNKLLNSQMSAKDKNGLGYGTQLDEMSNKSETDSEISMSVFEVRSSDEEITPANDRFSKVDGYHAVPPPITGNFLTPRADISFAGLDEYAIRKKIIKSKTTELNTDTSKSKTSETIGKTNEVNIEKPKSVHESIMPKPKINRDKVVIEDWYSDDEDDVSEVNTVSPVKTNETQTVKTQVDKIGQISQKGGIGFKKIKACFVCKSTDHLIKDCDLYAKKSPEPKLKTVVNTGQREGKPVWDNTKRVNHQNFSKYPHLSKTFVPSGVLTRTGLHRPSVSTARPSVSTARPVCTARPSVSTARPVCTARPSVSTARPVCTARPSVSTARPVYATRPIYPRMDNVRPRGSCSPIKRSYYTKPAFRPKDLKQDVKTFGVQNMTTAGTRAVVNTGKGKLDTDLKKSRWVWRPKGNYLDHVSKDSGSFMLKKGNPEILLQDHAVVDSGYSSHMTGNKAYHSDYEDFNRGFVAFENELNFKLLDESQVVLRAPRKDDVYSLDLKNIVHSGGLENQLSHNVKMIRCDNGTEFKNHAMNELCAKKGIKREFSVVRTPQQNGVAEKKNRTLIEAARTMLADSLLPILFWADAVNTACYVLNRILVIKPQNKTPCELLICKSPSISFMRPFGCPLTILNTLDSLGKFDGKSDEGYLLGYSTSSKAFRVYNKRTKRVRENLHINFLEDQPNVTGTGTQDSYVAGSSGKDKGPTQEYILFPLQPYKTSIPIEDVAPAAHEKPSESSPKDNDVQDSEDVANKESEQDLQDELEKMVTQELATKAMDDVSRQAFEEEKRRIASQKKAAQATSTNKLSTDRPSVSTDRPSVSTDRPSVSTDMPFVSTDRSNTPYVMMEYSMKLMMMMKMWVQWLISTTWITPLLNKKDERSIVVKNKAWLVAQGFRQEEGIDYDEIFAPVARIEAIRLFLTFASYMGFTVYQMDVKSEFLYGTIEEEVYVHQPLSFIDPAHPNKVYKDKYVADILKKFDFLSIRTNTTPIESNKPLVKDEDGVDVDVHIYRSMIGSLMYLTASRPDIMFAVCAWARFQVTPKASHLNAVKRIFRYLKHQPKLCLRYPRDSPFKLEAYSDSDYGGASLDRKSATGGCQFLGRRLIYWQCKKHTIMANSTTEAEYVAAANYFGQVL</sequence>
<dbReference type="Proteomes" id="UP001151760">
    <property type="component" value="Unassembled WGS sequence"/>
</dbReference>
<dbReference type="Gene3D" id="4.10.60.10">
    <property type="entry name" value="Zinc finger, CCHC-type"/>
    <property type="match status" value="1"/>
</dbReference>
<feature type="domain" description="CCHC-type" evidence="4">
    <location>
        <begin position="243"/>
        <end position="258"/>
    </location>
</feature>
<feature type="compositionally biased region" description="Polar residues" evidence="3">
    <location>
        <begin position="1221"/>
        <end position="1251"/>
    </location>
</feature>
<dbReference type="InterPro" id="IPR012337">
    <property type="entry name" value="RNaseH-like_sf"/>
</dbReference>
<dbReference type="Pfam" id="PF25597">
    <property type="entry name" value="SH3_retrovirus"/>
    <property type="match status" value="1"/>
</dbReference>
<feature type="region of interest" description="Disordered" evidence="3">
    <location>
        <begin position="1206"/>
        <end position="1255"/>
    </location>
</feature>
<dbReference type="SUPFAM" id="SSF53098">
    <property type="entry name" value="Ribonuclease H-like"/>
    <property type="match status" value="1"/>
</dbReference>
<feature type="domain" description="Integrase catalytic" evidence="5">
    <location>
        <begin position="871"/>
        <end position="1038"/>
    </location>
</feature>
<evidence type="ECO:0000256" key="3">
    <source>
        <dbReference type="SAM" id="MobiDB-lite"/>
    </source>
</evidence>
<reference evidence="6" key="2">
    <citation type="submission" date="2022-01" db="EMBL/GenBank/DDBJ databases">
        <authorList>
            <person name="Yamashiro T."/>
            <person name="Shiraishi A."/>
            <person name="Satake H."/>
            <person name="Nakayama K."/>
        </authorList>
    </citation>
    <scope>NUCLEOTIDE SEQUENCE</scope>
</reference>
<dbReference type="Pfam" id="PF14223">
    <property type="entry name" value="Retrotran_gag_2"/>
    <property type="match status" value="1"/>
</dbReference>
<dbReference type="InterPro" id="IPR057670">
    <property type="entry name" value="SH3_retrovirus"/>
</dbReference>
<evidence type="ECO:0000313" key="6">
    <source>
        <dbReference type="EMBL" id="GJT75093.1"/>
    </source>
</evidence>
<dbReference type="Gene3D" id="3.30.420.10">
    <property type="entry name" value="Ribonuclease H-like superfamily/Ribonuclease H"/>
    <property type="match status" value="1"/>
</dbReference>
<protein>
    <submittedName>
        <fullName evidence="6">Ribonuclease H-like domain-containing protein</fullName>
    </submittedName>
</protein>
<dbReference type="Pfam" id="PF07727">
    <property type="entry name" value="RVT_2"/>
    <property type="match status" value="1"/>
</dbReference>
<evidence type="ECO:0000256" key="2">
    <source>
        <dbReference type="SAM" id="Coils"/>
    </source>
</evidence>
<keyword evidence="7" id="KW-1185">Reference proteome</keyword>
<dbReference type="CDD" id="cd09272">
    <property type="entry name" value="RNase_HI_RT_Ty1"/>
    <property type="match status" value="1"/>
</dbReference>
<feature type="coiled-coil region" evidence="2">
    <location>
        <begin position="349"/>
        <end position="432"/>
    </location>
</feature>
<reference evidence="6" key="1">
    <citation type="journal article" date="2022" name="Int. J. Mol. Sci.">
        <title>Draft Genome of Tanacetum Coccineum: Genomic Comparison of Closely Related Tanacetum-Family Plants.</title>
        <authorList>
            <person name="Yamashiro T."/>
            <person name="Shiraishi A."/>
            <person name="Nakayama K."/>
            <person name="Satake H."/>
        </authorList>
    </citation>
    <scope>NUCLEOTIDE SEQUENCE</scope>
</reference>
<dbReference type="InterPro" id="IPR001878">
    <property type="entry name" value="Znf_CCHC"/>
</dbReference>
<dbReference type="PANTHER" id="PTHR11439:SF495">
    <property type="entry name" value="REVERSE TRANSCRIPTASE, RNA-DEPENDENT DNA POLYMERASE-RELATED"/>
    <property type="match status" value="1"/>
</dbReference>
<comment type="caution">
    <text evidence="6">The sequence shown here is derived from an EMBL/GenBank/DDBJ whole genome shotgun (WGS) entry which is preliminary data.</text>
</comment>